<dbReference type="AlphaFoldDB" id="A0A520N126"/>
<sequence length="155" mass="17662">MKLINKIFPEIINNNFRGSKIALYGFYPIIAMMIFRSLTHFLSDSAGLVSIGNINILPIINDIDPNNLVYLFASLWGASQLILTLLIIIIFFRYKSLVPLLWIILIIDILFRFISGGLHPLTDEYYSAVPPGKLLQVPLLIYGLIMFLLSIKQYD</sequence>
<evidence type="ECO:0000256" key="1">
    <source>
        <dbReference type="SAM" id="Phobius"/>
    </source>
</evidence>
<keyword evidence="1" id="KW-0472">Membrane</keyword>
<evidence type="ECO:0000313" key="2">
    <source>
        <dbReference type="EMBL" id="RZO27123.1"/>
    </source>
</evidence>
<dbReference type="Proteomes" id="UP000319384">
    <property type="component" value="Unassembled WGS sequence"/>
</dbReference>
<feature type="transmembrane region" description="Helical" evidence="1">
    <location>
        <begin position="134"/>
        <end position="151"/>
    </location>
</feature>
<reference evidence="2 3" key="1">
    <citation type="submission" date="2019-02" db="EMBL/GenBank/DDBJ databases">
        <title>Prokaryotic population dynamics and viral predation in marine succession experiment using metagenomics: the confinement effect.</title>
        <authorList>
            <person name="Haro-Moreno J.M."/>
            <person name="Rodriguez-Valera F."/>
            <person name="Lopez-Perez M."/>
        </authorList>
    </citation>
    <scope>NUCLEOTIDE SEQUENCE [LARGE SCALE GENOMIC DNA]</scope>
    <source>
        <strain evidence="2">MED-G162</strain>
    </source>
</reference>
<proteinExistence type="predicted"/>
<protein>
    <submittedName>
        <fullName evidence="2">Uncharacterized protein</fullName>
    </submittedName>
</protein>
<feature type="transmembrane region" description="Helical" evidence="1">
    <location>
        <begin position="97"/>
        <end position="114"/>
    </location>
</feature>
<gene>
    <name evidence="2" type="ORF">EVA95_00915</name>
</gene>
<name>A0A520N126_9GAMM</name>
<organism evidence="2 3">
    <name type="scientific">SAR86 cluster bacterium</name>
    <dbReference type="NCBI Taxonomy" id="2030880"/>
    <lineage>
        <taxon>Bacteria</taxon>
        <taxon>Pseudomonadati</taxon>
        <taxon>Pseudomonadota</taxon>
        <taxon>Gammaproteobacteria</taxon>
        <taxon>SAR86 cluster</taxon>
    </lineage>
</organism>
<accession>A0A520N126</accession>
<keyword evidence="1" id="KW-0812">Transmembrane</keyword>
<evidence type="ECO:0000313" key="3">
    <source>
        <dbReference type="Proteomes" id="UP000319384"/>
    </source>
</evidence>
<comment type="caution">
    <text evidence="2">The sequence shown here is derived from an EMBL/GenBank/DDBJ whole genome shotgun (WGS) entry which is preliminary data.</text>
</comment>
<dbReference type="EMBL" id="SHBH01000004">
    <property type="protein sequence ID" value="RZO27123.1"/>
    <property type="molecule type" value="Genomic_DNA"/>
</dbReference>
<feature type="transmembrane region" description="Helical" evidence="1">
    <location>
        <begin position="68"/>
        <end position="92"/>
    </location>
</feature>
<keyword evidence="1" id="KW-1133">Transmembrane helix</keyword>
<feature type="transmembrane region" description="Helical" evidence="1">
    <location>
        <begin position="21"/>
        <end position="38"/>
    </location>
</feature>